<protein>
    <submittedName>
        <fullName evidence="1">Uncharacterized protein</fullName>
    </submittedName>
</protein>
<keyword evidence="2" id="KW-1185">Reference proteome</keyword>
<gene>
    <name evidence="1" type="ORF">M407DRAFT_118240</name>
</gene>
<organism evidence="1 2">
    <name type="scientific">Tulasnella calospora MUT 4182</name>
    <dbReference type="NCBI Taxonomy" id="1051891"/>
    <lineage>
        <taxon>Eukaryota</taxon>
        <taxon>Fungi</taxon>
        <taxon>Dikarya</taxon>
        <taxon>Basidiomycota</taxon>
        <taxon>Agaricomycotina</taxon>
        <taxon>Agaricomycetes</taxon>
        <taxon>Cantharellales</taxon>
        <taxon>Tulasnellaceae</taxon>
        <taxon>Tulasnella</taxon>
    </lineage>
</organism>
<reference evidence="1 2" key="1">
    <citation type="submission" date="2014-04" db="EMBL/GenBank/DDBJ databases">
        <authorList>
            <consortium name="DOE Joint Genome Institute"/>
            <person name="Kuo A."/>
            <person name="Girlanda M."/>
            <person name="Perotto S."/>
            <person name="Kohler A."/>
            <person name="Nagy L.G."/>
            <person name="Floudas D."/>
            <person name="Copeland A."/>
            <person name="Barry K.W."/>
            <person name="Cichocki N."/>
            <person name="Veneault-Fourrey C."/>
            <person name="LaButti K."/>
            <person name="Lindquist E.A."/>
            <person name="Lipzen A."/>
            <person name="Lundell T."/>
            <person name="Morin E."/>
            <person name="Murat C."/>
            <person name="Sun H."/>
            <person name="Tunlid A."/>
            <person name="Henrissat B."/>
            <person name="Grigoriev I.V."/>
            <person name="Hibbett D.S."/>
            <person name="Martin F."/>
            <person name="Nordberg H.P."/>
            <person name="Cantor M.N."/>
            <person name="Hua S.X."/>
        </authorList>
    </citation>
    <scope>NUCLEOTIDE SEQUENCE [LARGE SCALE GENOMIC DNA]</scope>
    <source>
        <strain evidence="1 2">MUT 4182</strain>
    </source>
</reference>
<proteinExistence type="predicted"/>
<accession>A0A0C3QU89</accession>
<sequence>MAYLCGDFSIHGVYTWTRDVSRAATVKHSPEAQSLEVLVGDIAQCYIGAQFWFESQYTDLGKGGQGYLEVTPVKSTPAGYRSSLKQSNGQPGRGQILFSIWDVGINGALFPHVSQQGVRYCLHPCIFNSTNSLGLTSDFVAFSRLWGANVNHVEKVDLLFEAL</sequence>
<evidence type="ECO:0000313" key="2">
    <source>
        <dbReference type="Proteomes" id="UP000054248"/>
    </source>
</evidence>
<dbReference type="HOGENOM" id="CLU_1628266_0_0_1"/>
<dbReference type="AlphaFoldDB" id="A0A0C3QU89"/>
<dbReference type="Proteomes" id="UP000054248">
    <property type="component" value="Unassembled WGS sequence"/>
</dbReference>
<evidence type="ECO:0000313" key="1">
    <source>
        <dbReference type="EMBL" id="KIO31959.1"/>
    </source>
</evidence>
<reference evidence="2" key="2">
    <citation type="submission" date="2015-01" db="EMBL/GenBank/DDBJ databases">
        <title>Evolutionary Origins and Diversification of the Mycorrhizal Mutualists.</title>
        <authorList>
            <consortium name="DOE Joint Genome Institute"/>
            <consortium name="Mycorrhizal Genomics Consortium"/>
            <person name="Kohler A."/>
            <person name="Kuo A."/>
            <person name="Nagy L.G."/>
            <person name="Floudas D."/>
            <person name="Copeland A."/>
            <person name="Barry K.W."/>
            <person name="Cichocki N."/>
            <person name="Veneault-Fourrey C."/>
            <person name="LaButti K."/>
            <person name="Lindquist E.A."/>
            <person name="Lipzen A."/>
            <person name="Lundell T."/>
            <person name="Morin E."/>
            <person name="Murat C."/>
            <person name="Riley R."/>
            <person name="Ohm R."/>
            <person name="Sun H."/>
            <person name="Tunlid A."/>
            <person name="Henrissat B."/>
            <person name="Grigoriev I.V."/>
            <person name="Hibbett D.S."/>
            <person name="Martin F."/>
        </authorList>
    </citation>
    <scope>NUCLEOTIDE SEQUENCE [LARGE SCALE GENOMIC DNA]</scope>
    <source>
        <strain evidence="2">MUT 4182</strain>
    </source>
</reference>
<dbReference type="EMBL" id="KN822958">
    <property type="protein sequence ID" value="KIO31959.1"/>
    <property type="molecule type" value="Genomic_DNA"/>
</dbReference>
<name>A0A0C3QU89_9AGAM</name>